<dbReference type="SUPFAM" id="SSF53187">
    <property type="entry name" value="Zn-dependent exopeptidases"/>
    <property type="match status" value="1"/>
</dbReference>
<keyword evidence="5 7" id="KW-0862">Zinc</keyword>
<dbReference type="GO" id="GO:0051603">
    <property type="term" value="P:proteolysis involved in protein catabolic process"/>
    <property type="evidence" value="ECO:0007669"/>
    <property type="project" value="TreeGrafter"/>
</dbReference>
<dbReference type="InterPro" id="IPR001261">
    <property type="entry name" value="ArgE/DapE_CS"/>
</dbReference>
<feature type="compositionally biased region" description="Polar residues" evidence="8">
    <location>
        <begin position="10"/>
        <end position="25"/>
    </location>
</feature>
<keyword evidence="9" id="KW-0472">Membrane</keyword>
<dbReference type="InterPro" id="IPR017141">
    <property type="entry name" value="Pept_M20_carboxypep"/>
</dbReference>
<dbReference type="PIRSF" id="PIRSF037217">
    <property type="entry name" value="Carboxypeptidase_S"/>
    <property type="match status" value="1"/>
</dbReference>
<keyword evidence="4" id="KW-0378">Hydrolase</keyword>
<gene>
    <name evidence="11" type="ORF">D9758_017831</name>
</gene>
<feature type="binding site" evidence="7">
    <location>
        <position position="241"/>
    </location>
    <ligand>
        <name>Zn(2+)</name>
        <dbReference type="ChEBI" id="CHEBI:29105"/>
        <label>1</label>
    </ligand>
</feature>
<reference evidence="11 12" key="1">
    <citation type="journal article" date="2020" name="ISME J.">
        <title>Uncovering the hidden diversity of litter-decomposition mechanisms in mushroom-forming fungi.</title>
        <authorList>
            <person name="Floudas D."/>
            <person name="Bentzer J."/>
            <person name="Ahren D."/>
            <person name="Johansson T."/>
            <person name="Persson P."/>
            <person name="Tunlid A."/>
        </authorList>
    </citation>
    <scope>NUCLEOTIDE SEQUENCE [LARGE SCALE GENOMIC DNA]</scope>
    <source>
        <strain evidence="11 12">CBS 291.85</strain>
    </source>
</reference>
<evidence type="ECO:0000256" key="3">
    <source>
        <dbReference type="ARBA" id="ARBA00022723"/>
    </source>
</evidence>
<dbReference type="InterPro" id="IPR011650">
    <property type="entry name" value="Peptidase_M20_dimer"/>
</dbReference>
<evidence type="ECO:0000313" key="11">
    <source>
        <dbReference type="EMBL" id="KAF5314206.1"/>
    </source>
</evidence>
<feature type="active site" description="Proton acceptor" evidence="6">
    <location>
        <position position="256"/>
    </location>
</feature>
<feature type="binding site" evidence="7">
    <location>
        <position position="257"/>
    </location>
    <ligand>
        <name>Zn(2+)</name>
        <dbReference type="ChEBI" id="CHEBI:29105"/>
        <label>1</label>
    </ligand>
</feature>
<evidence type="ECO:0000256" key="1">
    <source>
        <dbReference type="ARBA" id="ARBA00006247"/>
    </source>
</evidence>
<dbReference type="GO" id="GO:0046872">
    <property type="term" value="F:metal ion binding"/>
    <property type="evidence" value="ECO:0007669"/>
    <property type="project" value="UniProtKB-KW"/>
</dbReference>
<dbReference type="InterPro" id="IPR036264">
    <property type="entry name" value="Bact_exopeptidase_dim_dom"/>
</dbReference>
<dbReference type="AlphaFoldDB" id="A0A8H5B0U2"/>
<dbReference type="Pfam" id="PF01546">
    <property type="entry name" value="Peptidase_M20"/>
    <property type="match status" value="1"/>
</dbReference>
<feature type="binding site" evidence="7">
    <location>
        <position position="206"/>
    </location>
    <ligand>
        <name>Zn(2+)</name>
        <dbReference type="ChEBI" id="CHEBI:29105"/>
        <label>2</label>
    </ligand>
</feature>
<feature type="domain" description="Peptidase M20 dimerisation" evidence="10">
    <location>
        <begin position="305"/>
        <end position="448"/>
    </location>
</feature>
<evidence type="ECO:0000313" key="12">
    <source>
        <dbReference type="Proteomes" id="UP000559256"/>
    </source>
</evidence>
<keyword evidence="2" id="KW-0645">Protease</keyword>
<feature type="binding site" evidence="7">
    <location>
        <position position="241"/>
    </location>
    <ligand>
        <name>Zn(2+)</name>
        <dbReference type="ChEBI" id="CHEBI:29105"/>
        <label>2</label>
    </ligand>
</feature>
<keyword evidence="9" id="KW-1133">Transmembrane helix</keyword>
<comment type="similarity">
    <text evidence="1">Belongs to the peptidase M20A family.</text>
</comment>
<feature type="binding site" evidence="7">
    <location>
        <position position="575"/>
    </location>
    <ligand>
        <name>Zn(2+)</name>
        <dbReference type="ChEBI" id="CHEBI:29105"/>
        <label>1</label>
    </ligand>
</feature>
<feature type="transmembrane region" description="Helical" evidence="9">
    <location>
        <begin position="29"/>
        <end position="50"/>
    </location>
</feature>
<dbReference type="SUPFAM" id="SSF55031">
    <property type="entry name" value="Bacterial exopeptidase dimerisation domain"/>
    <property type="match status" value="1"/>
</dbReference>
<dbReference type="GO" id="GO:0004181">
    <property type="term" value="F:metallocarboxypeptidase activity"/>
    <property type="evidence" value="ECO:0007669"/>
    <property type="project" value="InterPro"/>
</dbReference>
<sequence length="606" mass="66720">MSLHEKETQILPSYASSNEQPGSSRKSCIFGRLAVLVGLTWVLLTARYFAGPGPFPVSDYVPERVRGCAHRVLDYVPSFPGGKPHVHHHGSEGLCQQYDALVPSKKTENKDLWEQLGQTYRTEDWKARAREWLAGAVRVPTESYDNMSGPGEDHRWETFGELHEYLESAFPLVHSTLSLTKVNTYALLYEWTGTNASLKPLLLAAHQDVVPVEPKTANEWTHPPYSGHFDGTHIWGRGTSDDKSGLIVVLAFGYDEEARGHHGAKQLGIKMEEVYGQGAFAFIVDEGAPEGFSDIYGTSFALPGIAEKGGIDVRIDVASPGGHSSVPPPHTTIGMLSKLVVEIEDHPYEAELTRDSVLYSLLQCHAAHGSSIEPRLRRLIHRSSHSNHALHKLQEVVFEEPTSKALAGTTTAVDLVSGGVKTNALPEQAYAVVNHRIDTKSSVEEVTRRDTHTIKKWVEKFNLSLNAFGEEVTDSSKAYYGSVVLSDAFGNLAPAPVTPTSGDEAKPYELLSGTIRGTFAAFRGQSLEERGIAVAPGMPSGNTDTRYYWGLSDHIFRYNHQNMKLSKSPLANGIHTVNEKIEVEALYEMIWFFSALILNTDEATSV</sequence>
<keyword evidence="3 7" id="KW-0479">Metal-binding</keyword>
<feature type="region of interest" description="Disordered" evidence="8">
    <location>
        <begin position="1"/>
        <end position="25"/>
    </location>
</feature>
<dbReference type="GO" id="GO:0000328">
    <property type="term" value="C:fungal-type vacuole lumen"/>
    <property type="evidence" value="ECO:0007669"/>
    <property type="project" value="TreeGrafter"/>
</dbReference>
<keyword evidence="9" id="KW-0812">Transmembrane</keyword>
<comment type="caution">
    <text evidence="11">The sequence shown here is derived from an EMBL/GenBank/DDBJ whole genome shotgun (WGS) entry which is preliminary data.</text>
</comment>
<feature type="active site" evidence="6">
    <location>
        <position position="208"/>
    </location>
</feature>
<dbReference type="Proteomes" id="UP000559256">
    <property type="component" value="Unassembled WGS sequence"/>
</dbReference>
<accession>A0A8H5B0U2</accession>
<evidence type="ECO:0000256" key="9">
    <source>
        <dbReference type="SAM" id="Phobius"/>
    </source>
</evidence>
<dbReference type="Pfam" id="PF07687">
    <property type="entry name" value="M20_dimer"/>
    <property type="match status" value="1"/>
</dbReference>
<organism evidence="11 12">
    <name type="scientific">Tetrapyrgos nigripes</name>
    <dbReference type="NCBI Taxonomy" id="182062"/>
    <lineage>
        <taxon>Eukaryota</taxon>
        <taxon>Fungi</taxon>
        <taxon>Dikarya</taxon>
        <taxon>Basidiomycota</taxon>
        <taxon>Agaricomycotina</taxon>
        <taxon>Agaricomycetes</taxon>
        <taxon>Agaricomycetidae</taxon>
        <taxon>Agaricales</taxon>
        <taxon>Marasmiineae</taxon>
        <taxon>Marasmiaceae</taxon>
        <taxon>Tetrapyrgos</taxon>
    </lineage>
</organism>
<dbReference type="CDD" id="cd05674">
    <property type="entry name" value="M20_yscS"/>
    <property type="match status" value="1"/>
</dbReference>
<proteinExistence type="inferred from homology"/>
<name>A0A8H5B0U2_9AGAR</name>
<evidence type="ECO:0000256" key="6">
    <source>
        <dbReference type="PIRSR" id="PIRSR037217-1"/>
    </source>
</evidence>
<dbReference type="OrthoDB" id="3064516at2759"/>
<dbReference type="Gene3D" id="3.40.630.10">
    <property type="entry name" value="Zn peptidases"/>
    <property type="match status" value="1"/>
</dbReference>
<dbReference type="EMBL" id="JAACJM010000511">
    <property type="protein sequence ID" value="KAF5314206.1"/>
    <property type="molecule type" value="Genomic_DNA"/>
</dbReference>
<dbReference type="PANTHER" id="PTHR45962">
    <property type="entry name" value="N-FATTY-ACYL-AMINO ACID SYNTHASE/HYDROLASE PM20D1"/>
    <property type="match status" value="1"/>
</dbReference>
<feature type="binding site" evidence="7">
    <location>
        <position position="285"/>
    </location>
    <ligand>
        <name>Zn(2+)</name>
        <dbReference type="ChEBI" id="CHEBI:29105"/>
        <label>2</label>
    </ligand>
</feature>
<evidence type="ECO:0000256" key="4">
    <source>
        <dbReference type="ARBA" id="ARBA00022801"/>
    </source>
</evidence>
<evidence type="ECO:0000256" key="5">
    <source>
        <dbReference type="ARBA" id="ARBA00022833"/>
    </source>
</evidence>
<evidence type="ECO:0000259" key="10">
    <source>
        <dbReference type="Pfam" id="PF07687"/>
    </source>
</evidence>
<dbReference type="PANTHER" id="PTHR45962:SF1">
    <property type="entry name" value="N-FATTY-ACYL-AMINO ACID SYNTHASE_HYDROLASE PM20D1"/>
    <property type="match status" value="1"/>
</dbReference>
<evidence type="ECO:0000256" key="8">
    <source>
        <dbReference type="SAM" id="MobiDB-lite"/>
    </source>
</evidence>
<dbReference type="InterPro" id="IPR002933">
    <property type="entry name" value="Peptidase_M20"/>
</dbReference>
<protein>
    <recommendedName>
        <fullName evidence="10">Peptidase M20 dimerisation domain-containing protein</fullName>
    </recommendedName>
</protein>
<evidence type="ECO:0000256" key="2">
    <source>
        <dbReference type="ARBA" id="ARBA00022670"/>
    </source>
</evidence>
<dbReference type="PROSITE" id="PS00758">
    <property type="entry name" value="ARGE_DAPE_CPG2_1"/>
    <property type="match status" value="1"/>
</dbReference>
<evidence type="ECO:0000256" key="7">
    <source>
        <dbReference type="PIRSR" id="PIRSR037217-2"/>
    </source>
</evidence>
<keyword evidence="12" id="KW-1185">Reference proteome</keyword>
<dbReference type="Gene3D" id="3.30.70.360">
    <property type="match status" value="1"/>
</dbReference>
<dbReference type="InterPro" id="IPR047177">
    <property type="entry name" value="Pept_M20A"/>
</dbReference>
<dbReference type="Gene3D" id="1.10.150.900">
    <property type="match status" value="1"/>
</dbReference>